<proteinExistence type="predicted"/>
<dbReference type="GO" id="GO:0016829">
    <property type="term" value="F:lyase activity"/>
    <property type="evidence" value="ECO:0007669"/>
    <property type="project" value="UniProtKB-KW"/>
</dbReference>
<evidence type="ECO:0000259" key="3">
    <source>
        <dbReference type="PROSITE" id="PS51168"/>
    </source>
</evidence>
<dbReference type="InterPro" id="IPR051331">
    <property type="entry name" value="Chorismate_mutase-related"/>
</dbReference>
<feature type="domain" description="Chorismate mutase" evidence="3">
    <location>
        <begin position="19"/>
        <end position="109"/>
    </location>
</feature>
<dbReference type="Gene3D" id="1.20.59.10">
    <property type="entry name" value="Chorismate mutase"/>
    <property type="match status" value="1"/>
</dbReference>
<name>A0A1A8ZH48_9ACTN</name>
<dbReference type="PANTHER" id="PTHR38041">
    <property type="entry name" value="CHORISMATE MUTASE"/>
    <property type="match status" value="1"/>
</dbReference>
<sequence>MSERPDHVASAGSPPAGATAGPARIAELRATIDGLDQRIVALLAERTRVVRELTVHKSDEAAVRSPDRVRQVLDRVRGLADRHGMPPEVAVGTYRALIEELTRMQLDMLAARRAGTAPAGER</sequence>
<feature type="compositionally biased region" description="Low complexity" evidence="2">
    <location>
        <begin position="9"/>
        <end position="22"/>
    </location>
</feature>
<evidence type="ECO:0000256" key="1">
    <source>
        <dbReference type="ARBA" id="ARBA00023235"/>
    </source>
</evidence>
<keyword evidence="4" id="KW-0456">Lyase</keyword>
<protein>
    <submittedName>
        <fullName evidence="4">Isochorismate pyruvate lyase</fullName>
    </submittedName>
</protein>
<keyword evidence="1" id="KW-0413">Isomerase</keyword>
<keyword evidence="5" id="KW-1185">Reference proteome</keyword>
<dbReference type="RefSeq" id="WP_231921412.1">
    <property type="nucleotide sequence ID" value="NZ_LT594323.1"/>
</dbReference>
<feature type="region of interest" description="Disordered" evidence="2">
    <location>
        <begin position="1"/>
        <end position="22"/>
    </location>
</feature>
<evidence type="ECO:0000256" key="2">
    <source>
        <dbReference type="SAM" id="MobiDB-lite"/>
    </source>
</evidence>
<dbReference type="Pfam" id="PF01817">
    <property type="entry name" value="CM_2"/>
    <property type="match status" value="1"/>
</dbReference>
<dbReference type="InterPro" id="IPR036979">
    <property type="entry name" value="CM_dom_sf"/>
</dbReference>
<dbReference type="GO" id="GO:0004106">
    <property type="term" value="F:chorismate mutase activity"/>
    <property type="evidence" value="ECO:0007669"/>
    <property type="project" value="InterPro"/>
</dbReference>
<organism evidence="4 5">
    <name type="scientific">Micromonospora auratinigra</name>
    <dbReference type="NCBI Taxonomy" id="261654"/>
    <lineage>
        <taxon>Bacteria</taxon>
        <taxon>Bacillati</taxon>
        <taxon>Actinomycetota</taxon>
        <taxon>Actinomycetes</taxon>
        <taxon>Micromonosporales</taxon>
        <taxon>Micromonosporaceae</taxon>
        <taxon>Micromonospora</taxon>
    </lineage>
</organism>
<dbReference type="SUPFAM" id="SSF48600">
    <property type="entry name" value="Chorismate mutase II"/>
    <property type="match status" value="1"/>
</dbReference>
<evidence type="ECO:0000313" key="4">
    <source>
        <dbReference type="EMBL" id="SBT43359.1"/>
    </source>
</evidence>
<dbReference type="PANTHER" id="PTHR38041:SF1">
    <property type="entry name" value="CHORISMATE MUTASE"/>
    <property type="match status" value="1"/>
</dbReference>
<dbReference type="PATRIC" id="fig|261654.4.peg.2339"/>
<reference evidence="5" key="1">
    <citation type="submission" date="2016-06" db="EMBL/GenBank/DDBJ databases">
        <authorList>
            <person name="Varghese N."/>
            <person name="Submissions Spin"/>
        </authorList>
    </citation>
    <scope>NUCLEOTIDE SEQUENCE [LARGE SCALE GENOMIC DNA]</scope>
    <source>
        <strain evidence="5">DSM 44815</strain>
    </source>
</reference>
<dbReference type="AlphaFoldDB" id="A0A1A8ZH48"/>
<dbReference type="InterPro" id="IPR002701">
    <property type="entry name" value="CM_II_prokaryot"/>
</dbReference>
<dbReference type="SMART" id="SM00830">
    <property type="entry name" value="CM_2"/>
    <property type="match status" value="1"/>
</dbReference>
<dbReference type="InterPro" id="IPR036263">
    <property type="entry name" value="Chorismate_II_sf"/>
</dbReference>
<keyword evidence="4" id="KW-0670">Pyruvate</keyword>
<dbReference type="GO" id="GO:0046417">
    <property type="term" value="P:chorismate metabolic process"/>
    <property type="evidence" value="ECO:0007669"/>
    <property type="project" value="InterPro"/>
</dbReference>
<gene>
    <name evidence="4" type="ORF">GA0070611_2293</name>
</gene>
<dbReference type="PROSITE" id="PS51168">
    <property type="entry name" value="CHORISMATE_MUT_2"/>
    <property type="match status" value="1"/>
</dbReference>
<evidence type="ECO:0000313" key="5">
    <source>
        <dbReference type="Proteomes" id="UP000199385"/>
    </source>
</evidence>
<accession>A0A1A8ZH48</accession>
<dbReference type="GO" id="GO:0009697">
    <property type="term" value="P:salicylic acid biosynthetic process"/>
    <property type="evidence" value="ECO:0007669"/>
    <property type="project" value="TreeGrafter"/>
</dbReference>
<dbReference type="Proteomes" id="UP000199385">
    <property type="component" value="Chromosome I"/>
</dbReference>
<dbReference type="EMBL" id="LT594323">
    <property type="protein sequence ID" value="SBT43359.1"/>
    <property type="molecule type" value="Genomic_DNA"/>
</dbReference>
<dbReference type="STRING" id="261654.GA0070611_2293"/>